<dbReference type="AlphaFoldDB" id="A0A3M6TT86"/>
<dbReference type="InterPro" id="IPR052436">
    <property type="entry name" value="LTO1_adapter"/>
</dbReference>
<sequence>AIWEKTIMAYRDEIDDGFDAVVFLEERCYEEGHKRGYQDGLLKGMEEGRELGMVKGSEVGGEVGFYLGFVSLWLEILNETPDPKQRHIKLLETLREMISSLPINDVTSEELFVNLEKIRAKYKQVGTRWSYTDELMCLEILNMNEDHFFFHHSSKILVIW</sequence>
<reference evidence="1 2" key="1">
    <citation type="journal article" date="2018" name="Sci. Rep.">
        <title>Comparative analysis of the Pocillopora damicornis genome highlights role of immune system in coral evolution.</title>
        <authorList>
            <person name="Cunning R."/>
            <person name="Bay R.A."/>
            <person name="Gillette P."/>
            <person name="Baker A.C."/>
            <person name="Traylor-Knowles N."/>
        </authorList>
    </citation>
    <scope>NUCLEOTIDE SEQUENCE [LARGE SCALE GENOMIC DNA]</scope>
    <source>
        <strain evidence="1">RSMAS</strain>
        <tissue evidence="1">Whole animal</tissue>
    </source>
</reference>
<evidence type="ECO:0000313" key="2">
    <source>
        <dbReference type="Proteomes" id="UP000275408"/>
    </source>
</evidence>
<gene>
    <name evidence="1" type="ORF">pdam_00002760</name>
</gene>
<accession>A0A3M6TT86</accession>
<dbReference type="PANTHER" id="PTHR28532:SF1">
    <property type="entry name" value="ORAL CANCER OVEREXPRESSED 1"/>
    <property type="match status" value="1"/>
</dbReference>
<dbReference type="Proteomes" id="UP000275408">
    <property type="component" value="Unassembled WGS sequence"/>
</dbReference>
<evidence type="ECO:0000313" key="1">
    <source>
        <dbReference type="EMBL" id="RMX44602.1"/>
    </source>
</evidence>
<dbReference type="STRING" id="46731.A0A3M6TT86"/>
<name>A0A3M6TT86_POCDA</name>
<dbReference type="OrthoDB" id="48036at2759"/>
<dbReference type="EMBL" id="RCHS01002970">
    <property type="protein sequence ID" value="RMX44602.1"/>
    <property type="molecule type" value="Genomic_DNA"/>
</dbReference>
<proteinExistence type="predicted"/>
<organism evidence="1 2">
    <name type="scientific">Pocillopora damicornis</name>
    <name type="common">Cauliflower coral</name>
    <name type="synonym">Millepora damicornis</name>
    <dbReference type="NCBI Taxonomy" id="46731"/>
    <lineage>
        <taxon>Eukaryota</taxon>
        <taxon>Metazoa</taxon>
        <taxon>Cnidaria</taxon>
        <taxon>Anthozoa</taxon>
        <taxon>Hexacorallia</taxon>
        <taxon>Scleractinia</taxon>
        <taxon>Astrocoeniina</taxon>
        <taxon>Pocilloporidae</taxon>
        <taxon>Pocillopora</taxon>
    </lineage>
</organism>
<dbReference type="PANTHER" id="PTHR28532">
    <property type="entry name" value="GEO13458P1"/>
    <property type="match status" value="1"/>
</dbReference>
<protein>
    <recommendedName>
        <fullName evidence="3">Essential protein Yae1 N-terminal domain-containing protein</fullName>
    </recommendedName>
</protein>
<keyword evidence="2" id="KW-1185">Reference proteome</keyword>
<comment type="caution">
    <text evidence="1">The sequence shown here is derived from an EMBL/GenBank/DDBJ whole genome shotgun (WGS) entry which is preliminary data.</text>
</comment>
<feature type="non-terminal residue" evidence="1">
    <location>
        <position position="1"/>
    </location>
</feature>
<evidence type="ECO:0008006" key="3">
    <source>
        <dbReference type="Google" id="ProtNLM"/>
    </source>
</evidence>